<dbReference type="EMBL" id="CP024848">
    <property type="protein sequence ID" value="AXI10332.1"/>
    <property type="molecule type" value="Genomic_DNA"/>
</dbReference>
<proteinExistence type="predicted"/>
<dbReference type="InterPro" id="IPR052698">
    <property type="entry name" value="MoCofactor_Util/Proc"/>
</dbReference>
<evidence type="ECO:0000313" key="3">
    <source>
        <dbReference type="Proteomes" id="UP000253908"/>
    </source>
</evidence>
<reference evidence="3" key="1">
    <citation type="submission" date="2017-11" db="EMBL/GenBank/DDBJ databases">
        <authorList>
            <person name="Zhu W."/>
        </authorList>
    </citation>
    <scope>NUCLEOTIDE SEQUENCE [LARGE SCALE GENOMIC DNA]</scope>
    <source>
        <strain evidence="3">160</strain>
    </source>
</reference>
<dbReference type="PANTHER" id="PTHR30388:SF6">
    <property type="entry name" value="XANTHINE DEHYDROGENASE SUBUNIT A-RELATED"/>
    <property type="match status" value="1"/>
</dbReference>
<sequence>MKKSAAFDAWLAAVEMEKSGVIATLLQTNPTQGKLNSEGLFISKDHSFVGSLGDAYLEEQVIQLAKQKLAEKNPSSETRIFQLLNKQEVAIFIDVFVPQPNILIFGAGHDAIPVANFIAASGFRTTIVDQRPLYNTEERFPNTERIIARAADFKEKVIIGDNTYVIVMNHHLERDQEALTFALNTKAPYIGVLGPRSRRDRIINKIKASGAAVTESQMSRLYNPIGLDIGARTPEEIAISIAAEIIAIKNGYPGGFLKDSEFIHHASTVRGENG</sequence>
<dbReference type="Proteomes" id="UP000253908">
    <property type="component" value="Chromosome"/>
</dbReference>
<dbReference type="KEGG" id="ocn:CUC15_15940"/>
<feature type="domain" description="XdhC Rossmann" evidence="1">
    <location>
        <begin position="102"/>
        <end position="245"/>
    </location>
</feature>
<dbReference type="PANTHER" id="PTHR30388">
    <property type="entry name" value="ALDEHYDE OXIDOREDUCTASE MOLYBDENUM COFACTOR ASSEMBLY PROTEIN"/>
    <property type="match status" value="1"/>
</dbReference>
<dbReference type="Gene3D" id="3.40.50.720">
    <property type="entry name" value="NAD(P)-binding Rossmann-like Domain"/>
    <property type="match status" value="1"/>
</dbReference>
<protein>
    <recommendedName>
        <fullName evidence="1">XdhC Rossmann domain-containing protein</fullName>
    </recommendedName>
</protein>
<dbReference type="AlphaFoldDB" id="A0A345PK02"/>
<dbReference type="InterPro" id="IPR027051">
    <property type="entry name" value="XdhC_Rossmann_dom"/>
</dbReference>
<name>A0A345PK02_9BACI</name>
<keyword evidence="3" id="KW-1185">Reference proteome</keyword>
<evidence type="ECO:0000259" key="1">
    <source>
        <dbReference type="Pfam" id="PF13478"/>
    </source>
</evidence>
<evidence type="ECO:0000313" key="2">
    <source>
        <dbReference type="EMBL" id="AXI10332.1"/>
    </source>
</evidence>
<dbReference type="Pfam" id="PF13478">
    <property type="entry name" value="XdhC_C"/>
    <property type="match status" value="1"/>
</dbReference>
<dbReference type="RefSeq" id="WP_114917618.1">
    <property type="nucleotide sequence ID" value="NZ_CP024848.1"/>
</dbReference>
<accession>A0A345PK02</accession>
<organism evidence="2 3">
    <name type="scientific">Oceanobacillus zhaokaii</name>
    <dbReference type="NCBI Taxonomy" id="2052660"/>
    <lineage>
        <taxon>Bacteria</taxon>
        <taxon>Bacillati</taxon>
        <taxon>Bacillota</taxon>
        <taxon>Bacilli</taxon>
        <taxon>Bacillales</taxon>
        <taxon>Bacillaceae</taxon>
        <taxon>Oceanobacillus</taxon>
    </lineage>
</organism>
<gene>
    <name evidence="2" type="ORF">CUC15_15940</name>
</gene>
<dbReference type="OrthoDB" id="9773039at2"/>